<proteinExistence type="inferred from homology"/>
<accession>A0A445L0S6</accession>
<dbReference type="GO" id="GO:0005886">
    <property type="term" value="C:plasma membrane"/>
    <property type="evidence" value="ECO:0007669"/>
    <property type="project" value="UniProtKB-SubCell"/>
</dbReference>
<evidence type="ECO:0000313" key="5">
    <source>
        <dbReference type="EMBL" id="RZC16746.1"/>
    </source>
</evidence>
<dbReference type="Gene3D" id="1.25.40.10">
    <property type="entry name" value="Tetratricopeptide repeat domain"/>
    <property type="match status" value="1"/>
</dbReference>
<gene>
    <name evidence="5" type="ORF">D0Y65_009870</name>
</gene>
<dbReference type="AlphaFoldDB" id="A0A445L0S6"/>
<comment type="caution">
    <text evidence="5">The sequence shown here is derived from an EMBL/GenBank/DDBJ whole genome shotgun (WGS) entry which is preliminary data.</text>
</comment>
<dbReference type="PANTHER" id="PTHR47926">
    <property type="entry name" value="PENTATRICOPEPTIDE REPEAT-CONTAINING PROTEIN"/>
    <property type="match status" value="1"/>
</dbReference>
<dbReference type="InterPro" id="IPR046848">
    <property type="entry name" value="E_motif"/>
</dbReference>
<comment type="similarity">
    <text evidence="2">Belongs to the PPR family. PCMP-H subfamily.</text>
</comment>
<dbReference type="InterPro" id="IPR036770">
    <property type="entry name" value="Ankyrin_rpt-contain_sf"/>
</dbReference>
<protein>
    <submittedName>
        <fullName evidence="5">Pentatricopeptide repeat-containing protein</fullName>
    </submittedName>
</protein>
<sequence>MKPRLSEDNFVTCALKDMYAKCGCLEQSRNIFDRVNEKDEAVWNVIIAGYGIHGHVLKAIELFGLMQNKGCRPDSFTFLGVLIACNHAGLVTEGLKYLGQMQSLYGVKPKLEHYACVVDMLGRAGQLNEALKLVNEMPDEPDSGIWSSLLSSCRNYGDLEIGEEVSRKLLELEPNKAENYVLLSNLYAGLGKWDEVRKVRQRMKENGLYKDAGCSWIEIGGKICPGLLAVTSCTPQIALCVFLDFFLPFIFAILEAERCNQSELQFYILVNPEAKNGVNRPTKEVGLDEGLLLDQSCGLILSRTVQARQVNDLFGELAIQSLKMIEVTLKGVSICCFLCIRDLRADSLLKNILFCVRSSRRAFASSALVLLLLLFDEERVREKISVVLDRRDVSFRETPLHLAVRLNDVAATRAKASASVDISLHNAVGWNPLQEALCLRASDIMQVLVQLHHCAAWAKWCRRLPRLVVALRRMRDFYMEISFHFESFVIPFVGKIAPSVIQFFKGCSLVSSVVFGRSCCKRENSERMKEVFRRSCRGGILQHKRNSNSFIK</sequence>
<dbReference type="SUPFAM" id="SSF48452">
    <property type="entry name" value="TPR-like"/>
    <property type="match status" value="1"/>
</dbReference>
<dbReference type="Gene3D" id="1.25.40.20">
    <property type="entry name" value="Ankyrin repeat-containing domain"/>
    <property type="match status" value="1"/>
</dbReference>
<dbReference type="SUPFAM" id="SSF48403">
    <property type="entry name" value="Ankyrin repeat"/>
    <property type="match status" value="1"/>
</dbReference>
<dbReference type="Proteomes" id="UP000289340">
    <property type="component" value="Chromosome 4"/>
</dbReference>
<dbReference type="Pfam" id="PF20431">
    <property type="entry name" value="E_motif"/>
    <property type="match status" value="1"/>
</dbReference>
<dbReference type="GO" id="GO:0009451">
    <property type="term" value="P:RNA modification"/>
    <property type="evidence" value="ECO:0007669"/>
    <property type="project" value="InterPro"/>
</dbReference>
<evidence type="ECO:0000256" key="2">
    <source>
        <dbReference type="ARBA" id="ARBA00006643"/>
    </source>
</evidence>
<dbReference type="EMBL" id="QZWG01000004">
    <property type="protein sequence ID" value="RZC16746.1"/>
    <property type="molecule type" value="Genomic_DNA"/>
</dbReference>
<comment type="subcellular location">
    <subcellularLocation>
        <location evidence="1">Cell membrane</location>
        <topology evidence="1">Peripheral membrane protein</topology>
    </subcellularLocation>
</comment>
<dbReference type="InterPro" id="IPR002885">
    <property type="entry name" value="PPR_rpt"/>
</dbReference>
<reference evidence="5 6" key="1">
    <citation type="submission" date="2018-09" db="EMBL/GenBank/DDBJ databases">
        <title>A high-quality reference genome of wild soybean provides a powerful tool to mine soybean genomes.</title>
        <authorList>
            <person name="Xie M."/>
            <person name="Chung C.Y.L."/>
            <person name="Li M.-W."/>
            <person name="Wong F.-L."/>
            <person name="Chan T.-F."/>
            <person name="Lam H.-M."/>
        </authorList>
    </citation>
    <scope>NUCLEOTIDE SEQUENCE [LARGE SCALE GENOMIC DNA]</scope>
    <source>
        <strain evidence="6">cv. W05</strain>
        <tissue evidence="5">Hypocotyl of etiolated seedlings</tissue>
    </source>
</reference>
<organism evidence="5 6">
    <name type="scientific">Glycine soja</name>
    <name type="common">Wild soybean</name>
    <dbReference type="NCBI Taxonomy" id="3848"/>
    <lineage>
        <taxon>Eukaryota</taxon>
        <taxon>Viridiplantae</taxon>
        <taxon>Streptophyta</taxon>
        <taxon>Embryophyta</taxon>
        <taxon>Tracheophyta</taxon>
        <taxon>Spermatophyta</taxon>
        <taxon>Magnoliopsida</taxon>
        <taxon>eudicotyledons</taxon>
        <taxon>Gunneridae</taxon>
        <taxon>Pentapetalae</taxon>
        <taxon>rosids</taxon>
        <taxon>fabids</taxon>
        <taxon>Fabales</taxon>
        <taxon>Fabaceae</taxon>
        <taxon>Papilionoideae</taxon>
        <taxon>50 kb inversion clade</taxon>
        <taxon>NPAAA clade</taxon>
        <taxon>indigoferoid/millettioid clade</taxon>
        <taxon>Phaseoleae</taxon>
        <taxon>Glycine</taxon>
        <taxon>Glycine subgen. Soja</taxon>
    </lineage>
</organism>
<keyword evidence="6" id="KW-1185">Reference proteome</keyword>
<dbReference type="InterPro" id="IPR046960">
    <property type="entry name" value="PPR_At4g14850-like_plant"/>
</dbReference>
<evidence type="ECO:0000256" key="4">
    <source>
        <dbReference type="PROSITE-ProRule" id="PRU00708"/>
    </source>
</evidence>
<feature type="repeat" description="PPR" evidence="4">
    <location>
        <begin position="39"/>
        <end position="73"/>
    </location>
</feature>
<dbReference type="Pfam" id="PF01535">
    <property type="entry name" value="PPR"/>
    <property type="match status" value="1"/>
</dbReference>
<dbReference type="FunFam" id="1.25.40.10:FF:000690">
    <property type="entry name" value="Pentatricopeptide repeat-containing protein"/>
    <property type="match status" value="1"/>
</dbReference>
<evidence type="ECO:0000313" key="6">
    <source>
        <dbReference type="Proteomes" id="UP000289340"/>
    </source>
</evidence>
<evidence type="ECO:0000256" key="3">
    <source>
        <dbReference type="ARBA" id="ARBA00022737"/>
    </source>
</evidence>
<dbReference type="NCBIfam" id="TIGR00756">
    <property type="entry name" value="PPR"/>
    <property type="match status" value="2"/>
</dbReference>
<dbReference type="Pfam" id="PF13041">
    <property type="entry name" value="PPR_2"/>
    <property type="match status" value="1"/>
</dbReference>
<dbReference type="PANTHER" id="PTHR47926:SF383">
    <property type="entry name" value="DYW DOMAIN-CONTAINING PROTEIN"/>
    <property type="match status" value="1"/>
</dbReference>
<name>A0A445L0S6_GLYSO</name>
<dbReference type="PROSITE" id="PS51375">
    <property type="entry name" value="PPR"/>
    <property type="match status" value="1"/>
</dbReference>
<dbReference type="InterPro" id="IPR011990">
    <property type="entry name" value="TPR-like_helical_dom_sf"/>
</dbReference>
<keyword evidence="3" id="KW-0677">Repeat</keyword>
<evidence type="ECO:0000256" key="1">
    <source>
        <dbReference type="ARBA" id="ARBA00004202"/>
    </source>
</evidence>
<dbReference type="GO" id="GO:0003729">
    <property type="term" value="F:mRNA binding"/>
    <property type="evidence" value="ECO:0007669"/>
    <property type="project" value="UniProtKB-ARBA"/>
</dbReference>